<dbReference type="OrthoDB" id="545599at2759"/>
<dbReference type="Gramene" id="ABO95691">
    <property type="protein sequence ID" value="ABO95691"/>
    <property type="gene ID" value="OSTLU_30928"/>
</dbReference>
<dbReference type="GeneID" id="5001182"/>
<accession>A4RVC8</accession>
<dbReference type="CDD" id="cd02440">
    <property type="entry name" value="AdoMet_MTases"/>
    <property type="match status" value="1"/>
</dbReference>
<dbReference type="InterPro" id="IPR019410">
    <property type="entry name" value="Methyltransf_16"/>
</dbReference>
<dbReference type="PANTHER" id="PTHR14614">
    <property type="entry name" value="HEPATOCELLULAR CARCINOMA-ASSOCIATED ANTIGEN"/>
    <property type="match status" value="1"/>
</dbReference>
<organism evidence="1 2">
    <name type="scientific">Ostreococcus lucimarinus (strain CCE9901)</name>
    <dbReference type="NCBI Taxonomy" id="436017"/>
    <lineage>
        <taxon>Eukaryota</taxon>
        <taxon>Viridiplantae</taxon>
        <taxon>Chlorophyta</taxon>
        <taxon>Mamiellophyceae</taxon>
        <taxon>Mamiellales</taxon>
        <taxon>Bathycoccaceae</taxon>
        <taxon>Ostreococcus</taxon>
    </lineage>
</organism>
<protein>
    <submittedName>
        <fullName evidence="1">Uncharacterized protein</fullName>
    </submittedName>
</protein>
<dbReference type="Gene3D" id="3.40.50.150">
    <property type="entry name" value="Vaccinia Virus protein VP39"/>
    <property type="match status" value="1"/>
</dbReference>
<dbReference type="eggNOG" id="KOG2793">
    <property type="taxonomic scope" value="Eukaryota"/>
</dbReference>
<dbReference type="KEGG" id="olu:OSTLU_30928"/>
<proteinExistence type="predicted"/>
<dbReference type="RefSeq" id="XP_001417398.1">
    <property type="nucleotide sequence ID" value="XM_001417361.1"/>
</dbReference>
<dbReference type="HOGENOM" id="CLU_1581126_0_0_1"/>
<dbReference type="Pfam" id="PF10294">
    <property type="entry name" value="Methyltransf_16"/>
    <property type="match status" value="1"/>
</dbReference>
<evidence type="ECO:0000313" key="2">
    <source>
        <dbReference type="Proteomes" id="UP000001568"/>
    </source>
</evidence>
<gene>
    <name evidence="1" type="ORF">OSTLU_30928</name>
</gene>
<dbReference type="SUPFAM" id="SSF53335">
    <property type="entry name" value="S-adenosyl-L-methionine-dependent methyltransferases"/>
    <property type="match status" value="1"/>
</dbReference>
<dbReference type="Proteomes" id="UP000001568">
    <property type="component" value="Chromosome 4"/>
</dbReference>
<evidence type="ECO:0000313" key="1">
    <source>
        <dbReference type="EMBL" id="ABO95691.1"/>
    </source>
</evidence>
<dbReference type="EMBL" id="CP000584">
    <property type="protein sequence ID" value="ABO95691.1"/>
    <property type="molecule type" value="Genomic_DNA"/>
</dbReference>
<dbReference type="AlphaFoldDB" id="A4RVC8"/>
<sequence>MCEFLIDHAKRLLAGRSVVEVGAGTGLPGLVSARLGPSSVVLTDLPSELELLEKNVEVNVAQGKEADVTVRACAWGELDEWQGEVFDTVLCSDVLYHQPRNILKALANTLEVLCSKRSGVVVFAYHFRENLIHDAQFFEFIDELFDERARFDFGDVWMFEWVPKRGEAC</sequence>
<name>A4RVC8_OSTLU</name>
<dbReference type="OMA" id="YQNDEAT"/>
<reference evidence="1 2" key="1">
    <citation type="journal article" date="2007" name="Proc. Natl. Acad. Sci. U.S.A.">
        <title>The tiny eukaryote Ostreococcus provides genomic insights into the paradox of plankton speciation.</title>
        <authorList>
            <person name="Palenik B."/>
            <person name="Grimwood J."/>
            <person name="Aerts A."/>
            <person name="Rouze P."/>
            <person name="Salamov A."/>
            <person name="Putnam N."/>
            <person name="Dupont C."/>
            <person name="Jorgensen R."/>
            <person name="Derelle E."/>
            <person name="Rombauts S."/>
            <person name="Zhou K."/>
            <person name="Otillar R."/>
            <person name="Merchant S.S."/>
            <person name="Podell S."/>
            <person name="Gaasterland T."/>
            <person name="Napoli C."/>
            <person name="Gendler K."/>
            <person name="Manuell A."/>
            <person name="Tai V."/>
            <person name="Vallon O."/>
            <person name="Piganeau G."/>
            <person name="Jancek S."/>
            <person name="Heijde M."/>
            <person name="Jabbari K."/>
            <person name="Bowler C."/>
            <person name="Lohr M."/>
            <person name="Robbens S."/>
            <person name="Werner G."/>
            <person name="Dubchak I."/>
            <person name="Pazour G.J."/>
            <person name="Ren Q."/>
            <person name="Paulsen I."/>
            <person name="Delwiche C."/>
            <person name="Schmutz J."/>
            <person name="Rokhsar D."/>
            <person name="Van de Peer Y."/>
            <person name="Moreau H."/>
            <person name="Grigoriev I.V."/>
        </authorList>
    </citation>
    <scope>NUCLEOTIDE SEQUENCE [LARGE SCALE GENOMIC DNA]</scope>
    <source>
        <strain evidence="1 2">CCE9901</strain>
    </source>
</reference>
<keyword evidence="2" id="KW-1185">Reference proteome</keyword>
<dbReference type="InterPro" id="IPR029063">
    <property type="entry name" value="SAM-dependent_MTases_sf"/>
</dbReference>